<evidence type="ECO:0000256" key="15">
    <source>
        <dbReference type="RuleBase" id="RU364079"/>
    </source>
</evidence>
<evidence type="ECO:0000256" key="4">
    <source>
        <dbReference type="ARBA" id="ARBA00009780"/>
    </source>
</evidence>
<comment type="catalytic activity">
    <reaction evidence="11">
        <text>an N-acylsphing-4-enine + H2O = sphing-4-enine + a fatty acid</text>
        <dbReference type="Rhea" id="RHEA:20856"/>
        <dbReference type="ChEBI" id="CHEBI:15377"/>
        <dbReference type="ChEBI" id="CHEBI:28868"/>
        <dbReference type="ChEBI" id="CHEBI:52639"/>
        <dbReference type="ChEBI" id="CHEBI:57756"/>
        <dbReference type="EC" id="3.5.1.23"/>
    </reaction>
    <physiologicalReaction direction="left-to-right" evidence="11">
        <dbReference type="Rhea" id="RHEA:20857"/>
    </physiologicalReaction>
</comment>
<evidence type="ECO:0000256" key="9">
    <source>
        <dbReference type="ARBA" id="ARBA00023136"/>
    </source>
</evidence>
<feature type="transmembrane region" description="Helical" evidence="15">
    <location>
        <begin position="95"/>
        <end position="117"/>
    </location>
</feature>
<evidence type="ECO:0000256" key="1">
    <source>
        <dbReference type="ARBA" id="ARBA00004141"/>
    </source>
</evidence>
<dbReference type="GO" id="GO:0016020">
    <property type="term" value="C:membrane"/>
    <property type="evidence" value="ECO:0007669"/>
    <property type="project" value="UniProtKB-SubCell"/>
</dbReference>
<feature type="transmembrane region" description="Helical" evidence="15">
    <location>
        <begin position="147"/>
        <end position="162"/>
    </location>
</feature>
<reference evidence="16" key="1">
    <citation type="thesis" date="2020" institute="ProQuest LLC" country="789 East Eisenhower Parkway, Ann Arbor, MI, USA">
        <title>Comparative Genomics and Chromosome Evolution.</title>
        <authorList>
            <person name="Mudd A.B."/>
        </authorList>
    </citation>
    <scope>NUCLEOTIDE SEQUENCE</scope>
    <source>
        <strain evidence="16">237g6f4</strain>
        <tissue evidence="16">Blood</tissue>
    </source>
</reference>
<dbReference type="EC" id="3.5.1.-" evidence="15"/>
<comment type="catalytic activity">
    <reaction evidence="12">
        <text>an N-acylsphinganine + H2O = sphinganine + a fatty acid</text>
        <dbReference type="Rhea" id="RHEA:33551"/>
        <dbReference type="ChEBI" id="CHEBI:15377"/>
        <dbReference type="ChEBI" id="CHEBI:28868"/>
        <dbReference type="ChEBI" id="CHEBI:31488"/>
        <dbReference type="ChEBI" id="CHEBI:57817"/>
    </reaction>
    <physiologicalReaction direction="left-to-right" evidence="12">
        <dbReference type="Rhea" id="RHEA:33552"/>
    </physiologicalReaction>
</comment>
<comment type="catalytic activity">
    <reaction evidence="10">
        <text>N-(9Z-octadecenoyl)-sphing-4-enine + H2O = sphing-4-enine + (9Z)-octadecenoate</text>
        <dbReference type="Rhea" id="RHEA:41299"/>
        <dbReference type="ChEBI" id="CHEBI:15377"/>
        <dbReference type="ChEBI" id="CHEBI:30823"/>
        <dbReference type="ChEBI" id="CHEBI:57756"/>
        <dbReference type="ChEBI" id="CHEBI:77996"/>
    </reaction>
    <physiologicalReaction direction="left-to-right" evidence="10">
        <dbReference type="Rhea" id="RHEA:41300"/>
    </physiologicalReaction>
</comment>
<name>A0AAV7DA29_ENGPU</name>
<feature type="binding site" evidence="14">
    <location>
        <position position="82"/>
    </location>
    <ligand>
        <name>Zn(2+)</name>
        <dbReference type="ChEBI" id="CHEBI:29105"/>
        <note>catalytic</note>
    </ligand>
</feature>
<keyword evidence="13" id="KW-0479">Metal-binding</keyword>
<comment type="caution">
    <text evidence="15">Lacks conserved residue(s) required for the propagation of feature annotation.</text>
</comment>
<evidence type="ECO:0000256" key="3">
    <source>
        <dbReference type="ARBA" id="ARBA00004991"/>
    </source>
</evidence>
<dbReference type="GO" id="GO:0046514">
    <property type="term" value="P:ceramide catabolic process"/>
    <property type="evidence" value="ECO:0007669"/>
    <property type="project" value="TreeGrafter"/>
</dbReference>
<dbReference type="GO" id="GO:0005783">
    <property type="term" value="C:endoplasmic reticulum"/>
    <property type="evidence" value="ECO:0007669"/>
    <property type="project" value="TreeGrafter"/>
</dbReference>
<keyword evidence="17" id="KW-1185">Reference proteome</keyword>
<evidence type="ECO:0000256" key="11">
    <source>
        <dbReference type="ARBA" id="ARBA00048323"/>
    </source>
</evidence>
<evidence type="ECO:0000256" key="6">
    <source>
        <dbReference type="ARBA" id="ARBA00022801"/>
    </source>
</evidence>
<feature type="binding site" evidence="13">
    <location>
        <position position="21"/>
    </location>
    <ligand>
        <name>Ca(2+)</name>
        <dbReference type="ChEBI" id="CHEBI:29108"/>
    </ligand>
</feature>
<keyword evidence="8 15" id="KW-1133">Transmembrane helix</keyword>
<gene>
    <name evidence="16" type="ORF">GDO81_001030</name>
</gene>
<accession>A0AAV7DA29</accession>
<dbReference type="Pfam" id="PF05875">
    <property type="entry name" value="Ceramidase"/>
    <property type="match status" value="1"/>
</dbReference>
<dbReference type="AlphaFoldDB" id="A0AAV7DA29"/>
<keyword evidence="15" id="KW-0443">Lipid metabolism</keyword>
<evidence type="ECO:0000313" key="16">
    <source>
        <dbReference type="EMBL" id="KAG8594003.1"/>
    </source>
</evidence>
<keyword evidence="7" id="KW-0746">Sphingolipid metabolism</keyword>
<keyword evidence="5 15" id="KW-0812">Transmembrane</keyword>
<dbReference type="EMBL" id="WNYA01000001">
    <property type="protein sequence ID" value="KAG8594003.1"/>
    <property type="molecule type" value="Genomic_DNA"/>
</dbReference>
<dbReference type="GO" id="GO:0046872">
    <property type="term" value="F:metal ion binding"/>
    <property type="evidence" value="ECO:0007669"/>
    <property type="project" value="UniProtKB-KW"/>
</dbReference>
<feature type="transmembrane region" description="Helical" evidence="15">
    <location>
        <begin position="33"/>
        <end position="53"/>
    </location>
</feature>
<feature type="binding site" evidence="13">
    <location>
        <position position="23"/>
    </location>
    <ligand>
        <name>Ca(2+)</name>
        <dbReference type="ChEBI" id="CHEBI:29108"/>
    </ligand>
</feature>
<proteinExistence type="inferred from homology"/>
<dbReference type="GO" id="GO:0046512">
    <property type="term" value="P:sphingosine biosynthetic process"/>
    <property type="evidence" value="ECO:0007669"/>
    <property type="project" value="UniProtKB-ARBA"/>
</dbReference>
<keyword evidence="14" id="KW-0862">Zinc</keyword>
<feature type="transmembrane region" description="Helical" evidence="15">
    <location>
        <begin position="65"/>
        <end position="83"/>
    </location>
</feature>
<keyword evidence="6 15" id="KW-0378">Hydrolase</keyword>
<dbReference type="PANTHER" id="PTHR46139">
    <property type="entry name" value="ALKALINE CERAMIDASE"/>
    <property type="match status" value="1"/>
</dbReference>
<comment type="subcellular location">
    <subcellularLocation>
        <location evidence="1">Membrane</location>
        <topology evidence="1">Multi-pass membrane protein</topology>
    </subcellularLocation>
</comment>
<comment type="cofactor">
    <cofactor evidence="14">
        <name>Zn(2+)</name>
        <dbReference type="ChEBI" id="CHEBI:29105"/>
    </cofactor>
</comment>
<sequence>MSYRMSPSIFARHSSEIDWCEVNYLHSEYVAEYYNTFTNIAFLLVGPLMIYLLHPYACRRSLHVHLVWIMFIMIGLFSMYYHMTLSFFGQLLDEISILWVICLGYSIWLPQPYFPWFIKGRNKFGAAIFAIAVISTLMSFVKPTINAYVLNSITFHILYLLVKEIRKHIFICLAVAHINTVFAYFDAQYEIPQCTLELQYWPLRSLKFGLPYLIITKTKVSKKTC</sequence>
<feature type="binding site" evidence="13">
    <location>
        <position position="18"/>
    </location>
    <ligand>
        <name>Ca(2+)</name>
        <dbReference type="ChEBI" id="CHEBI:29108"/>
    </ligand>
</feature>
<evidence type="ECO:0000256" key="7">
    <source>
        <dbReference type="ARBA" id="ARBA00022919"/>
    </source>
</evidence>
<organism evidence="16 17">
    <name type="scientific">Engystomops pustulosus</name>
    <name type="common">Tungara frog</name>
    <name type="synonym">Physalaemus pustulosus</name>
    <dbReference type="NCBI Taxonomy" id="76066"/>
    <lineage>
        <taxon>Eukaryota</taxon>
        <taxon>Metazoa</taxon>
        <taxon>Chordata</taxon>
        <taxon>Craniata</taxon>
        <taxon>Vertebrata</taxon>
        <taxon>Euteleostomi</taxon>
        <taxon>Amphibia</taxon>
        <taxon>Batrachia</taxon>
        <taxon>Anura</taxon>
        <taxon>Neobatrachia</taxon>
        <taxon>Hyloidea</taxon>
        <taxon>Leptodactylidae</taxon>
        <taxon>Leiuperinae</taxon>
        <taxon>Engystomops</taxon>
    </lineage>
</organism>
<evidence type="ECO:0000256" key="13">
    <source>
        <dbReference type="PIRSR" id="PIRSR608901-1"/>
    </source>
</evidence>
<evidence type="ECO:0000256" key="14">
    <source>
        <dbReference type="PIRSR" id="PIRSR608901-2"/>
    </source>
</evidence>
<keyword evidence="9 15" id="KW-0472">Membrane</keyword>
<dbReference type="Proteomes" id="UP000824782">
    <property type="component" value="Unassembled WGS sequence"/>
</dbReference>
<dbReference type="InterPro" id="IPR008901">
    <property type="entry name" value="ACER"/>
</dbReference>
<keyword evidence="13" id="KW-0106">Calcium</keyword>
<comment type="function">
    <text evidence="15">Hydrolyzes the sphingolipid ceramide into sphingosine and free fatty acid.</text>
</comment>
<evidence type="ECO:0000256" key="8">
    <source>
        <dbReference type="ARBA" id="ARBA00022989"/>
    </source>
</evidence>
<evidence type="ECO:0000256" key="12">
    <source>
        <dbReference type="ARBA" id="ARBA00049511"/>
    </source>
</evidence>
<protein>
    <recommendedName>
        <fullName evidence="15">Alkaline ceramidase</fullName>
        <ecNumber evidence="15">3.5.1.-</ecNumber>
    </recommendedName>
</protein>
<comment type="pathway">
    <text evidence="3">Sphingolipid metabolism.</text>
</comment>
<evidence type="ECO:0000256" key="5">
    <source>
        <dbReference type="ARBA" id="ARBA00022692"/>
    </source>
</evidence>
<dbReference type="PANTHER" id="PTHR46139:SF2">
    <property type="entry name" value="ALKALINE CERAMIDASE 1"/>
    <property type="match status" value="1"/>
</dbReference>
<evidence type="ECO:0000313" key="17">
    <source>
        <dbReference type="Proteomes" id="UP000824782"/>
    </source>
</evidence>
<feature type="binding site" evidence="13">
    <location>
        <position position="19"/>
    </location>
    <ligand>
        <name>Ca(2+)</name>
        <dbReference type="ChEBI" id="CHEBI:29108"/>
    </ligand>
</feature>
<dbReference type="GO" id="GO:0017040">
    <property type="term" value="F:N-acylsphingosine amidohydrolase activity"/>
    <property type="evidence" value="ECO:0007669"/>
    <property type="project" value="UniProtKB-EC"/>
</dbReference>
<feature type="binding site" evidence="13">
    <location>
        <position position="32"/>
    </location>
    <ligand>
        <name>Ca(2+)</name>
        <dbReference type="ChEBI" id="CHEBI:29108"/>
    </ligand>
</feature>
<comment type="similarity">
    <text evidence="4 15">Belongs to the alkaline ceramidase family.</text>
</comment>
<feature type="transmembrane region" description="Helical" evidence="15">
    <location>
        <begin position="124"/>
        <end position="141"/>
    </location>
</feature>
<comment type="pathway">
    <text evidence="2">Lipid metabolism; sphingolipid metabolism.</text>
</comment>
<comment type="caution">
    <text evidence="16">The sequence shown here is derived from an EMBL/GenBank/DDBJ whole genome shotgun (WGS) entry which is preliminary data.</text>
</comment>
<evidence type="ECO:0000256" key="2">
    <source>
        <dbReference type="ARBA" id="ARBA00004760"/>
    </source>
</evidence>
<evidence type="ECO:0000256" key="10">
    <source>
        <dbReference type="ARBA" id="ARBA00047401"/>
    </source>
</evidence>